<dbReference type="GO" id="GO:0006508">
    <property type="term" value="P:proteolysis"/>
    <property type="evidence" value="ECO:0007669"/>
    <property type="project" value="InterPro"/>
</dbReference>
<gene>
    <name evidence="2" type="primary">PEPD_2</name>
    <name evidence="2" type="ORF">CM83_102164</name>
</gene>
<evidence type="ECO:0000256" key="1">
    <source>
        <dbReference type="ARBA" id="ARBA00005705"/>
    </source>
</evidence>
<dbReference type="PANTHER" id="PTHR12994">
    <property type="entry name" value="SECERNIN"/>
    <property type="match status" value="1"/>
</dbReference>
<dbReference type="AlphaFoldDB" id="A0A0A9YFN7"/>
<feature type="non-terminal residue" evidence="2">
    <location>
        <position position="268"/>
    </location>
</feature>
<reference evidence="2" key="1">
    <citation type="journal article" date="2014" name="PLoS ONE">
        <title>Transcriptome-Based Identification of ABC Transporters in the Western Tarnished Plant Bug Lygus hesperus.</title>
        <authorList>
            <person name="Hull J.J."/>
            <person name="Chaney K."/>
            <person name="Geib S.M."/>
            <person name="Fabrick J.A."/>
            <person name="Brent C.S."/>
            <person name="Walsh D."/>
            <person name="Lavine L.C."/>
        </authorList>
    </citation>
    <scope>NUCLEOTIDE SEQUENCE</scope>
</reference>
<comment type="similarity">
    <text evidence="1">Belongs to the peptidase C69 family. Secernin subfamily.</text>
</comment>
<accession>A0A0A9YFN7</accession>
<dbReference type="PANTHER" id="PTHR12994:SF17">
    <property type="entry name" value="LD30995P"/>
    <property type="match status" value="1"/>
</dbReference>
<dbReference type="EMBL" id="GBHO01013153">
    <property type="protein sequence ID" value="JAG30451.1"/>
    <property type="molecule type" value="Transcribed_RNA"/>
</dbReference>
<dbReference type="GO" id="GO:0070004">
    <property type="term" value="F:cysteine-type exopeptidase activity"/>
    <property type="evidence" value="ECO:0007669"/>
    <property type="project" value="InterPro"/>
</dbReference>
<dbReference type="Pfam" id="PF03577">
    <property type="entry name" value="Peptidase_C69"/>
    <property type="match status" value="1"/>
</dbReference>
<sequence>MHNYRCRSLDGTTMNSHSNDCYECDHRVVYVPRKAVPKETIESGTLVRKIPMTRFMFPRYVGDDRGEEYSSKSLEPMYNTIFTKSKIVGEVTISRDNWKEHPYTFAYHDGSYGLMNEFGVAIGESTCASKLASQPIFDNGKALLEVSELTRIALEHSTTAREAVRLMGLLAQKYGYYGSEWYDGDMESTMQESGEALIVSDPLEVWIFHIVPDDTGASAVWIAQRLPDDHITTITNGFVIRKVPGKPTKDVIYSDNIFAVANRTGIWD</sequence>
<reference evidence="2" key="2">
    <citation type="submission" date="2014-07" db="EMBL/GenBank/DDBJ databases">
        <authorList>
            <person name="Hull J."/>
        </authorList>
    </citation>
    <scope>NUCLEOTIDE SEQUENCE</scope>
</reference>
<proteinExistence type="inferred from homology"/>
<dbReference type="GO" id="GO:0016805">
    <property type="term" value="F:dipeptidase activity"/>
    <property type="evidence" value="ECO:0007669"/>
    <property type="project" value="InterPro"/>
</dbReference>
<name>A0A0A9YFN7_LYGHE</name>
<evidence type="ECO:0000313" key="2">
    <source>
        <dbReference type="EMBL" id="JAG30451.1"/>
    </source>
</evidence>
<protein>
    <submittedName>
        <fullName evidence="2">Putative dipeptidase</fullName>
    </submittedName>
</protein>
<organism evidence="2">
    <name type="scientific">Lygus hesperus</name>
    <name type="common">Western plant bug</name>
    <dbReference type="NCBI Taxonomy" id="30085"/>
    <lineage>
        <taxon>Eukaryota</taxon>
        <taxon>Metazoa</taxon>
        <taxon>Ecdysozoa</taxon>
        <taxon>Arthropoda</taxon>
        <taxon>Hexapoda</taxon>
        <taxon>Insecta</taxon>
        <taxon>Pterygota</taxon>
        <taxon>Neoptera</taxon>
        <taxon>Paraneoptera</taxon>
        <taxon>Hemiptera</taxon>
        <taxon>Heteroptera</taxon>
        <taxon>Panheteroptera</taxon>
        <taxon>Cimicomorpha</taxon>
        <taxon>Miridae</taxon>
        <taxon>Mirini</taxon>
        <taxon>Lygus</taxon>
    </lineage>
</organism>
<dbReference type="InterPro" id="IPR005322">
    <property type="entry name" value="Peptidase_C69"/>
</dbReference>